<evidence type="ECO:0000259" key="3">
    <source>
        <dbReference type="Pfam" id="PF20700"/>
    </source>
</evidence>
<feature type="domain" description="YqaJ viral recombinase" evidence="2">
    <location>
        <begin position="712"/>
        <end position="864"/>
    </location>
</feature>
<reference evidence="4" key="1">
    <citation type="submission" date="2021-03" db="EMBL/GenBank/DDBJ databases">
        <authorList>
            <person name="Bekaert M."/>
        </authorList>
    </citation>
    <scope>NUCLEOTIDE SEQUENCE</scope>
</reference>
<evidence type="ECO:0000256" key="1">
    <source>
        <dbReference type="SAM" id="MobiDB-lite"/>
    </source>
</evidence>
<dbReference type="EMBL" id="CAJPWZ010002125">
    <property type="protein sequence ID" value="CAG2230950.1"/>
    <property type="molecule type" value="Genomic_DNA"/>
</dbReference>
<feature type="region of interest" description="Disordered" evidence="1">
    <location>
        <begin position="1"/>
        <end position="24"/>
    </location>
</feature>
<dbReference type="InterPro" id="IPR011335">
    <property type="entry name" value="Restrct_endonuc-II-like"/>
</dbReference>
<dbReference type="CDD" id="cd22343">
    <property type="entry name" value="PDDEXK_lambda_exonuclease-like"/>
    <property type="match status" value="1"/>
</dbReference>
<dbReference type="SUPFAM" id="SSF52980">
    <property type="entry name" value="Restriction endonuclease-like"/>
    <property type="match status" value="1"/>
</dbReference>
<sequence length="1106" mass="125523">MGSKRKTSKTFGLGSGPAKGKRTSIRCGRPTVNFVIRRKRIKRKSLPLSLVLKRIKQTTISKKKNTKECHKFFTSELLENGLKLKIRERKMHNLSPQGYRFVNLDSLQGHVSEITMHVCLCPSAIELSSKNQSPIKLVSEERKLGLATVLCAQCEGCHKQFKFCTSPSLPESKRFDVNVRAVWGSIATGNGPSHLNEIMGTMNSPGLSSTSFSAIEQEVGEWWLAALQENMLQVGAEERRIAMENGCFHQGIPAITVITDGGWSKRTHKHSYNALGGVAIIIGQATKKLLHIGVRNKYCYVCSTAEKVNTIPTEHTCFKNWSEDSQSMEADIVLEGFKQAESKHGLRYIRVVGDGDSSVYARIREEVPGWGRYVEKEECANHTCKCFRSNLEKLVSENHLYKGRNHLTKTTRVRLVSALRSAIRMRSKDVETNHLTKPEAISQLRHDIKNSVFHVFGLHSNCSNFCKARDNVNPITQDHHVIPPDQPVEETLDIFEEQEKLWSEGSSLAAQEEARGESSIEYSNVEQYIIQDVTSILNRIAEKAHRLISNTTTNLAENWMRIRTKFDGGKIYNLCNRGSWHGRCFGGGLRMNFGPKWSPIVWEQATTTKAGKFFDEYYARHEKNLISSRKYKSKPDTQQLRWKRKMKVCKQSNSKKARQSYGTEAMDYTPDKSPSDLSNIKDKYIQTHINIGIPQMNAITNSTSQQSLSGLWHTERRKRLTASNFGPIIRRNPSLKVLNLVKNLLYSTFKGNRHTRNGLLQERTSIEEYTLKKAEQHENVTVKSTGLLIAHEHPFLAASADGIVSTASGDGLLEIKNLLHNKPVNLYQASEKSSFCLETVSGHLNLKSTHNYFYQCHGLMNICNYPWIDFVVRTLNPHQLFIQRIFRDNTLWENIMLPKLKAFYFNAILPELCSPRNGKSPGIREPGIWYIAPTQPGKKTTTGRKKKNTAKQNNDFVSEANIEPSADQTPCTRSKRGRPRLVKFLDKRIEHKWIVDNTSEWYKGTVLSVKSGRDGVKGAIYEVLYDSDDNPYEINHLCNFKSACQELHVDASTASLCKSQLGLSFQGKVWRTFLRLVKNCMLMLPLLHSANPNFGYLSRVKFGEPF</sequence>
<evidence type="ECO:0000259" key="2">
    <source>
        <dbReference type="Pfam" id="PF09588"/>
    </source>
</evidence>
<evidence type="ECO:0000313" key="4">
    <source>
        <dbReference type="EMBL" id="CAG2230950.1"/>
    </source>
</evidence>
<dbReference type="InterPro" id="IPR011604">
    <property type="entry name" value="PDDEXK-like_dom_sf"/>
</dbReference>
<dbReference type="InterPro" id="IPR051703">
    <property type="entry name" value="NF-kappa-B_Signaling_Reg"/>
</dbReference>
<dbReference type="PANTHER" id="PTHR46609">
    <property type="entry name" value="EXONUCLEASE, PHAGE-TYPE/RECB, C-TERMINAL DOMAIN-CONTAINING PROTEIN"/>
    <property type="match status" value="1"/>
</dbReference>
<evidence type="ECO:0008006" key="6">
    <source>
        <dbReference type="Google" id="ProtNLM"/>
    </source>
</evidence>
<dbReference type="Pfam" id="PF09588">
    <property type="entry name" value="YqaJ"/>
    <property type="match status" value="1"/>
</dbReference>
<dbReference type="OrthoDB" id="6073242at2759"/>
<accession>A0A8S3TKU0</accession>
<name>A0A8S3TKU0_MYTED</name>
<dbReference type="InterPro" id="IPR049012">
    <property type="entry name" value="Mutator_transp_dom"/>
</dbReference>
<dbReference type="PANTHER" id="PTHR46609:SF8">
    <property type="entry name" value="YQAJ VIRAL RECOMBINASE DOMAIN-CONTAINING PROTEIN"/>
    <property type="match status" value="1"/>
</dbReference>
<feature type="domain" description="Mutator-like transposase" evidence="3">
    <location>
        <begin position="135"/>
        <end position="465"/>
    </location>
</feature>
<dbReference type="Proteomes" id="UP000683360">
    <property type="component" value="Unassembled WGS sequence"/>
</dbReference>
<feature type="region of interest" description="Disordered" evidence="1">
    <location>
        <begin position="645"/>
        <end position="674"/>
    </location>
</feature>
<dbReference type="Pfam" id="PF20700">
    <property type="entry name" value="Mutator"/>
    <property type="match status" value="1"/>
</dbReference>
<gene>
    <name evidence="4" type="ORF">MEDL_43760</name>
</gene>
<proteinExistence type="predicted"/>
<dbReference type="Gene3D" id="3.90.320.10">
    <property type="match status" value="1"/>
</dbReference>
<organism evidence="4 5">
    <name type="scientific">Mytilus edulis</name>
    <name type="common">Blue mussel</name>
    <dbReference type="NCBI Taxonomy" id="6550"/>
    <lineage>
        <taxon>Eukaryota</taxon>
        <taxon>Metazoa</taxon>
        <taxon>Spiralia</taxon>
        <taxon>Lophotrochozoa</taxon>
        <taxon>Mollusca</taxon>
        <taxon>Bivalvia</taxon>
        <taxon>Autobranchia</taxon>
        <taxon>Pteriomorphia</taxon>
        <taxon>Mytilida</taxon>
        <taxon>Mytiloidea</taxon>
        <taxon>Mytilidae</taxon>
        <taxon>Mytilinae</taxon>
        <taxon>Mytilus</taxon>
    </lineage>
</organism>
<evidence type="ECO:0000313" key="5">
    <source>
        <dbReference type="Proteomes" id="UP000683360"/>
    </source>
</evidence>
<protein>
    <recommendedName>
        <fullName evidence="6">YqaJ viral recombinase domain-containing protein</fullName>
    </recommendedName>
</protein>
<dbReference type="GO" id="GO:0006281">
    <property type="term" value="P:DNA repair"/>
    <property type="evidence" value="ECO:0007669"/>
    <property type="project" value="UniProtKB-ARBA"/>
</dbReference>
<dbReference type="AlphaFoldDB" id="A0A8S3TKU0"/>
<dbReference type="InterPro" id="IPR019080">
    <property type="entry name" value="YqaJ_viral_recombinase"/>
</dbReference>
<feature type="compositionally biased region" description="Basic residues" evidence="1">
    <location>
        <begin position="645"/>
        <end position="658"/>
    </location>
</feature>
<keyword evidence="5" id="KW-1185">Reference proteome</keyword>
<comment type="caution">
    <text evidence="4">The sequence shown here is derived from an EMBL/GenBank/DDBJ whole genome shotgun (WGS) entry which is preliminary data.</text>
</comment>